<feature type="domain" description="Integrase catalytic" evidence="2">
    <location>
        <begin position="274"/>
        <end position="472"/>
    </location>
</feature>
<dbReference type="EMBL" id="BK015658">
    <property type="protein sequence ID" value="DAE18567.1"/>
    <property type="molecule type" value="Genomic_DNA"/>
</dbReference>
<organism evidence="3">
    <name type="scientific">Myoviridae sp. ctxym25</name>
    <dbReference type="NCBI Taxonomy" id="2825210"/>
    <lineage>
        <taxon>Viruses</taxon>
        <taxon>Duplodnaviria</taxon>
        <taxon>Heunggongvirae</taxon>
        <taxon>Uroviricota</taxon>
        <taxon>Caudoviricetes</taxon>
    </lineage>
</organism>
<evidence type="ECO:0000256" key="1">
    <source>
        <dbReference type="ARBA" id="ARBA00022908"/>
    </source>
</evidence>
<dbReference type="Gene3D" id="3.30.420.10">
    <property type="entry name" value="Ribonuclease H-like superfamily/Ribonuclease H"/>
    <property type="match status" value="1"/>
</dbReference>
<dbReference type="GO" id="GO:0003676">
    <property type="term" value="F:nucleic acid binding"/>
    <property type="evidence" value="ECO:0007669"/>
    <property type="project" value="InterPro"/>
</dbReference>
<evidence type="ECO:0000313" key="3">
    <source>
        <dbReference type="EMBL" id="DAE18567.1"/>
    </source>
</evidence>
<proteinExistence type="predicted"/>
<sequence>MEMYGKIRCVTYSELVGSGILSKPSYDKKVREGVLQIVQRGGNGRVALIGYDSLPYAIQQEYLDKHPDAEKEMKEKMMSSMIRSDSKAIDFYKTYEPRLTSERQAEYILNAQVMNEMVCVEKETVAAQKKNGHLRKGVIWEIVAGSCEKMRNLYEHTLPANSSRLREKFNAYKRDGYVALINKNSGNQAARRIGPKEARLLIMLKRSKFPVYTDMQIFGEFNRQADVRGLKRIKSAATVRNFLYDPKVMVWWYASQFGEVKFKNKYLPQFDTIMPEMPNSLWYSDGTKLNLYYKGYNADGKQVARTVNVYEVMDAATEVFLGYDICKEENFQSQYNAYRMALETWQVKPYEIVTDNQGGHKKLAAQGFFKKICHLHKYTMPHNGQSKTIESAFGRFQQQVLHKIWHFTGQNVTAVKENSHVNVDLITANIDKLPTLEEVKEIYRQCRDEWNNSNHTNESLGLTRIEMQRMIENPKACNVDEYELADLFMLFSKTSVKYSNEGYSFDIDKQEYRYMVYNAEGTVDMTFHLQNIGNSFYYRFDPRDMTHIELWAVTSTGLKYAAIATPKVKIHRATQERTEEENHKMYGQLAENRRVRALMQIAAEDLVQEERMGEAYTPLAIPRPVGLSKTEMEDYQTAYEKGKVKVPIPFPDGCGPEAEPLDMGFSSVGEYTKTLSELTLEELALEKF</sequence>
<dbReference type="SUPFAM" id="SSF53098">
    <property type="entry name" value="Ribonuclease H-like"/>
    <property type="match status" value="1"/>
</dbReference>
<protein>
    <submittedName>
        <fullName evidence="3">Transposase</fullName>
    </submittedName>
</protein>
<dbReference type="PROSITE" id="PS50994">
    <property type="entry name" value="INTEGRASE"/>
    <property type="match status" value="1"/>
</dbReference>
<keyword evidence="1" id="KW-0229">DNA integration</keyword>
<accession>A0A8S5QH20</accession>
<evidence type="ECO:0000259" key="2">
    <source>
        <dbReference type="PROSITE" id="PS50994"/>
    </source>
</evidence>
<name>A0A8S5QH20_9CAUD</name>
<dbReference type="InterPro" id="IPR001584">
    <property type="entry name" value="Integrase_cat-core"/>
</dbReference>
<dbReference type="InterPro" id="IPR036397">
    <property type="entry name" value="RNaseH_sf"/>
</dbReference>
<dbReference type="InterPro" id="IPR012337">
    <property type="entry name" value="RNaseH-like_sf"/>
</dbReference>
<dbReference type="GO" id="GO:0015074">
    <property type="term" value="P:DNA integration"/>
    <property type="evidence" value="ECO:0007669"/>
    <property type="project" value="UniProtKB-KW"/>
</dbReference>
<reference evidence="3" key="1">
    <citation type="journal article" date="2021" name="Proc. Natl. Acad. Sci. U.S.A.">
        <title>A Catalog of Tens of Thousands of Viruses from Human Metagenomes Reveals Hidden Associations with Chronic Diseases.</title>
        <authorList>
            <person name="Tisza M.J."/>
            <person name="Buck C.B."/>
        </authorList>
    </citation>
    <scope>NUCLEOTIDE SEQUENCE</scope>
    <source>
        <strain evidence="3">Ctxym25</strain>
    </source>
</reference>